<protein>
    <submittedName>
        <fullName evidence="2">Uncharacterized protein</fullName>
    </submittedName>
</protein>
<evidence type="ECO:0000256" key="1">
    <source>
        <dbReference type="SAM" id="Phobius"/>
    </source>
</evidence>
<keyword evidence="1" id="KW-0472">Membrane</keyword>
<keyword evidence="1" id="KW-1133">Transmembrane helix</keyword>
<feature type="transmembrane region" description="Helical" evidence="1">
    <location>
        <begin position="6"/>
        <end position="28"/>
    </location>
</feature>
<evidence type="ECO:0000313" key="2">
    <source>
        <dbReference type="EMBL" id="PAD98517.1"/>
    </source>
</evidence>
<dbReference type="EMBL" id="NPBJ01000037">
    <property type="protein sequence ID" value="PAD98517.1"/>
    <property type="molecule type" value="Genomic_DNA"/>
</dbReference>
<keyword evidence="1" id="KW-0812">Transmembrane</keyword>
<evidence type="ECO:0000313" key="3">
    <source>
        <dbReference type="Proteomes" id="UP000216852"/>
    </source>
</evidence>
<proteinExistence type="predicted"/>
<dbReference type="Proteomes" id="UP000216852">
    <property type="component" value="Unassembled WGS sequence"/>
</dbReference>
<comment type="caution">
    <text evidence="2">The sequence shown here is derived from an EMBL/GenBank/DDBJ whole genome shotgun (WGS) entry which is preliminary data.</text>
</comment>
<keyword evidence="3" id="KW-1185">Reference proteome</keyword>
<gene>
    <name evidence="2" type="ORF">CHH48_17165</name>
</gene>
<feature type="transmembrane region" description="Helical" evidence="1">
    <location>
        <begin position="33"/>
        <end position="55"/>
    </location>
</feature>
<accession>A0ABX4GUG7</accession>
<sequence length="103" mass="11709">MENLPLAVVVTIFSFTALTFLVSIICIFKRRNLLISILTALVAIPVFCLSGMYNSLMRGSQGNELEFFFYGLGNFYPAAYITLFSLLFILFWWAKYIASLISK</sequence>
<organism evidence="2 3">
    <name type="scientific">Terribacillus saccharophilus</name>
    <dbReference type="NCBI Taxonomy" id="361277"/>
    <lineage>
        <taxon>Bacteria</taxon>
        <taxon>Bacillati</taxon>
        <taxon>Bacillota</taxon>
        <taxon>Bacilli</taxon>
        <taxon>Bacillales</taxon>
        <taxon>Bacillaceae</taxon>
        <taxon>Terribacillus</taxon>
    </lineage>
</organism>
<reference evidence="2 3" key="1">
    <citation type="submission" date="2017-07" db="EMBL/GenBank/DDBJ databases">
        <title>Isolation and whole genome analysis of endospore-forming bacteria from heroin.</title>
        <authorList>
            <person name="Kalinowski J."/>
            <person name="Ahrens B."/>
            <person name="Al-Dilaimi A."/>
            <person name="Winkler A."/>
            <person name="Wibberg D."/>
            <person name="Schleenbecker U."/>
            <person name="Ruckert C."/>
            <person name="Wolfel R."/>
            <person name="Grass G."/>
        </authorList>
    </citation>
    <scope>NUCLEOTIDE SEQUENCE [LARGE SCALE GENOMIC DNA]</scope>
    <source>
        <strain evidence="2 3">7517-1</strain>
    </source>
</reference>
<name>A0ABX4GUG7_9BACI</name>
<feature type="transmembrane region" description="Helical" evidence="1">
    <location>
        <begin position="75"/>
        <end position="94"/>
    </location>
</feature>